<sequence length="57" mass="6231">VVPFLLEDRLKELGGRFERGPDWQPFAAQDGNLITGQNPQSSALVARHVLTSLGRAT</sequence>
<gene>
    <name evidence="1" type="ORF">GR328_26150</name>
</gene>
<protein>
    <submittedName>
        <fullName evidence="1">Type 1 glutamine amidotransferase domain-containing protein</fullName>
    </submittedName>
</protein>
<dbReference type="SUPFAM" id="SSF52317">
    <property type="entry name" value="Class I glutamine amidotransferase-like"/>
    <property type="match status" value="1"/>
</dbReference>
<keyword evidence="1" id="KW-0808">Transferase</keyword>
<dbReference type="EMBL" id="WURB01000055">
    <property type="protein sequence ID" value="MXQ14861.1"/>
    <property type="molecule type" value="Genomic_DNA"/>
</dbReference>
<proteinExistence type="predicted"/>
<dbReference type="Proteomes" id="UP000436483">
    <property type="component" value="Unassembled WGS sequence"/>
</dbReference>
<reference evidence="1 2" key="2">
    <citation type="submission" date="2020-01" db="EMBL/GenBank/DDBJ databases">
        <title>Microvirga sp. nov., an arsenate reduction bacterium isolated from Tibet hotspring sediments.</title>
        <authorList>
            <person name="Xian W.-D."/>
            <person name="Li W.-J."/>
        </authorList>
    </citation>
    <scope>NUCLEOTIDE SEQUENCE [LARGE SCALE GENOMIC DNA]</scope>
    <source>
        <strain evidence="1 2">KCTC 23863</strain>
    </source>
</reference>
<dbReference type="AlphaFoldDB" id="A0A7X3MX31"/>
<keyword evidence="1" id="KW-0315">Glutamine amidotransferase</keyword>
<keyword evidence="2" id="KW-1185">Reference proteome</keyword>
<dbReference type="GO" id="GO:0016740">
    <property type="term" value="F:transferase activity"/>
    <property type="evidence" value="ECO:0007669"/>
    <property type="project" value="UniProtKB-KW"/>
</dbReference>
<comment type="caution">
    <text evidence="1">The sequence shown here is derived from an EMBL/GenBank/DDBJ whole genome shotgun (WGS) entry which is preliminary data.</text>
</comment>
<reference evidence="1 2" key="1">
    <citation type="submission" date="2019-12" db="EMBL/GenBank/DDBJ databases">
        <authorList>
            <person name="Yuan C.-G."/>
        </authorList>
    </citation>
    <scope>NUCLEOTIDE SEQUENCE [LARGE SCALE GENOMIC DNA]</scope>
    <source>
        <strain evidence="1 2">KCTC 23863</strain>
    </source>
</reference>
<accession>A0A7X3MX31</accession>
<name>A0A7X3MX31_9HYPH</name>
<organism evidence="1 2">
    <name type="scientific">Microvirga makkahensis</name>
    <dbReference type="NCBI Taxonomy" id="1128670"/>
    <lineage>
        <taxon>Bacteria</taxon>
        <taxon>Pseudomonadati</taxon>
        <taxon>Pseudomonadota</taxon>
        <taxon>Alphaproteobacteria</taxon>
        <taxon>Hyphomicrobiales</taxon>
        <taxon>Methylobacteriaceae</taxon>
        <taxon>Microvirga</taxon>
    </lineage>
</organism>
<evidence type="ECO:0000313" key="2">
    <source>
        <dbReference type="Proteomes" id="UP000436483"/>
    </source>
</evidence>
<evidence type="ECO:0000313" key="1">
    <source>
        <dbReference type="EMBL" id="MXQ14861.1"/>
    </source>
</evidence>
<dbReference type="Gene3D" id="3.40.50.880">
    <property type="match status" value="1"/>
</dbReference>
<feature type="non-terminal residue" evidence="1">
    <location>
        <position position="1"/>
    </location>
</feature>
<dbReference type="InterPro" id="IPR029062">
    <property type="entry name" value="Class_I_gatase-like"/>
</dbReference>